<evidence type="ECO:0000313" key="14">
    <source>
        <dbReference type="EMBL" id="MFG6414351.1"/>
    </source>
</evidence>
<dbReference type="Pfam" id="PF01043">
    <property type="entry name" value="SecA_PP_bind"/>
    <property type="match status" value="1"/>
</dbReference>
<dbReference type="Gene3D" id="3.90.1440.10">
    <property type="entry name" value="SecA, preprotein cross-linking domain"/>
    <property type="match status" value="1"/>
</dbReference>
<evidence type="ECO:0000256" key="2">
    <source>
        <dbReference type="ARBA" id="ARBA00022475"/>
    </source>
</evidence>
<dbReference type="Gene3D" id="3.40.50.300">
    <property type="entry name" value="P-loop containing nucleotide triphosphate hydrolases"/>
    <property type="match status" value="2"/>
</dbReference>
<evidence type="ECO:0000256" key="5">
    <source>
        <dbReference type="ARBA" id="ARBA00022741"/>
    </source>
</evidence>
<dbReference type="PROSITE" id="PS51192">
    <property type="entry name" value="HELICASE_ATP_BIND_1"/>
    <property type="match status" value="1"/>
</dbReference>
<dbReference type="PANTHER" id="PTHR30612">
    <property type="entry name" value="SECA INNER MEMBRANE COMPONENT OF SEC PROTEIN SECRETION SYSTEM"/>
    <property type="match status" value="1"/>
</dbReference>
<evidence type="ECO:0000256" key="1">
    <source>
        <dbReference type="ARBA" id="ARBA00022448"/>
    </source>
</evidence>
<evidence type="ECO:0000259" key="12">
    <source>
        <dbReference type="PROSITE" id="PS51194"/>
    </source>
</evidence>
<keyword evidence="7" id="KW-0653">Protein transport</keyword>
<dbReference type="Proteomes" id="UP001606300">
    <property type="component" value="Unassembled WGS sequence"/>
</dbReference>
<keyword evidence="4" id="KW-0997">Cell inner membrane</keyword>
<protein>
    <recommendedName>
        <fullName evidence="16">Protein translocase subunit SecA</fullName>
    </recommendedName>
</protein>
<evidence type="ECO:0000313" key="15">
    <source>
        <dbReference type="Proteomes" id="UP001606300"/>
    </source>
</evidence>
<keyword evidence="6" id="KW-0067">ATP-binding</keyword>
<proteinExistence type="predicted"/>
<evidence type="ECO:0000259" key="11">
    <source>
        <dbReference type="PROSITE" id="PS51192"/>
    </source>
</evidence>
<evidence type="ECO:0000256" key="7">
    <source>
        <dbReference type="ARBA" id="ARBA00022927"/>
    </source>
</evidence>
<dbReference type="PROSITE" id="PS51194">
    <property type="entry name" value="HELICASE_CTER"/>
    <property type="match status" value="1"/>
</dbReference>
<dbReference type="Pfam" id="PF07517">
    <property type="entry name" value="SecA_DEAD"/>
    <property type="match status" value="1"/>
</dbReference>
<dbReference type="InterPro" id="IPR036670">
    <property type="entry name" value="SecA_X-link_sf"/>
</dbReference>
<keyword evidence="10" id="KW-0472">Membrane</keyword>
<evidence type="ECO:0000256" key="9">
    <source>
        <dbReference type="ARBA" id="ARBA00023010"/>
    </source>
</evidence>
<evidence type="ECO:0000256" key="8">
    <source>
        <dbReference type="ARBA" id="ARBA00022967"/>
    </source>
</evidence>
<dbReference type="SMART" id="SM00958">
    <property type="entry name" value="SecA_PP_bind"/>
    <property type="match status" value="1"/>
</dbReference>
<sequence length="666" mass="72166">MSSAVADLRWLRALAGPEFRRADTLRDERGAEGDAKLERWLRDAVGWLPVRSESARSIAALNAAITALPLREASDEVLAQRLRDAMAALRADARDGVALAQALGAVGEGARRTLGLWPHAVQFAGARLLISGRLAEMRTGEGKTLVAALAATVMAASGAGVHVVSTNDYLAERDCEEMRPLFAFFGLAGGFVKGGMKPDERRAAYRHAVCYVSGKELVFDYLKDRLAGHGLLPARVAGLRGFVKGEAAEPLIPALHFAIVDEADSVLIDEARTPMILSQEAEGLHEPALLDWAMAGAQALREGTHFRRADGRREIELLPAALDACPPVPAGVRPVWRARAWREQVLRQALTALHLYQRDQHYILAPGEKPEEGLKVQIVDESTGRVMADRSWEQGLHQLIETKEGVPLTKGRDTLARMTFQRFFRRYYLLAGLTGTAAEAATELWATYRLRVRRLPTHRPVQRRELPAVCFADAAAKWQAVADDAIAAAARGQAVLVGTRSVEASEAATTALLARGVEATVLNARQDAQEAAIVGRAGASGRITVATNMAGRGTDIKPDQAALAAGGLHVILTEYHESPRVDRQLFGRSGRQGQVGSVRALVAADDPLFRTLPAPLRTALARGLGLRLALRLAQQDAQRRAWAARKQTLRQDRELHRIIGIAGSTT</sequence>
<dbReference type="InterPro" id="IPR000185">
    <property type="entry name" value="SecA"/>
</dbReference>
<dbReference type="SUPFAM" id="SSF81767">
    <property type="entry name" value="Pre-protein crosslinking domain of SecA"/>
    <property type="match status" value="1"/>
</dbReference>
<dbReference type="PROSITE" id="PS51196">
    <property type="entry name" value="SECA_MOTOR_DEAD"/>
    <property type="match status" value="1"/>
</dbReference>
<evidence type="ECO:0000256" key="6">
    <source>
        <dbReference type="ARBA" id="ARBA00022840"/>
    </source>
</evidence>
<keyword evidence="8" id="KW-1278">Translocase</keyword>
<keyword evidence="2" id="KW-1003">Cell membrane</keyword>
<keyword evidence="15" id="KW-1185">Reference proteome</keyword>
<dbReference type="PRINTS" id="PR00906">
    <property type="entry name" value="SECA"/>
</dbReference>
<dbReference type="InterPro" id="IPR014001">
    <property type="entry name" value="Helicase_ATP-bd"/>
</dbReference>
<feature type="domain" description="SecA family profile" evidence="13">
    <location>
        <begin position="1"/>
        <end position="633"/>
    </location>
</feature>
<gene>
    <name evidence="14" type="ORF">ACG02S_10640</name>
</gene>
<accession>A0ABW7ELN1</accession>
<dbReference type="SUPFAM" id="SSF52540">
    <property type="entry name" value="P-loop containing nucleoside triphosphate hydrolases"/>
    <property type="match status" value="2"/>
</dbReference>
<evidence type="ECO:0000256" key="3">
    <source>
        <dbReference type="ARBA" id="ARBA00022490"/>
    </source>
</evidence>
<evidence type="ECO:0008006" key="16">
    <source>
        <dbReference type="Google" id="ProtNLM"/>
    </source>
</evidence>
<dbReference type="SMART" id="SM00957">
    <property type="entry name" value="SecA_DEAD"/>
    <property type="match status" value="1"/>
</dbReference>
<evidence type="ECO:0000256" key="10">
    <source>
        <dbReference type="ARBA" id="ARBA00023136"/>
    </source>
</evidence>
<dbReference type="PANTHER" id="PTHR30612:SF0">
    <property type="entry name" value="CHLOROPLAST PROTEIN-TRANSPORTING ATPASE"/>
    <property type="match status" value="1"/>
</dbReference>
<dbReference type="EMBL" id="JBIGHY010000003">
    <property type="protein sequence ID" value="MFG6414351.1"/>
    <property type="molecule type" value="Genomic_DNA"/>
</dbReference>
<dbReference type="Pfam" id="PF21090">
    <property type="entry name" value="P-loop_SecA"/>
    <property type="match status" value="2"/>
</dbReference>
<dbReference type="InterPro" id="IPR001650">
    <property type="entry name" value="Helicase_C-like"/>
</dbReference>
<keyword evidence="9" id="KW-0811">Translocation</keyword>
<dbReference type="InterPro" id="IPR011130">
    <property type="entry name" value="SecA_preprotein_X-link_dom"/>
</dbReference>
<dbReference type="InterPro" id="IPR044722">
    <property type="entry name" value="SecA_SF2_C"/>
</dbReference>
<keyword evidence="1" id="KW-0813">Transport</keyword>
<comment type="caution">
    <text evidence="14">The sequence shown here is derived from an EMBL/GenBank/DDBJ whole genome shotgun (WGS) entry which is preliminary data.</text>
</comment>
<dbReference type="RefSeq" id="WP_394470426.1">
    <property type="nucleotide sequence ID" value="NZ_JBIGHY010000003.1"/>
</dbReference>
<keyword evidence="5" id="KW-0547">Nucleotide-binding</keyword>
<evidence type="ECO:0000256" key="4">
    <source>
        <dbReference type="ARBA" id="ARBA00022519"/>
    </source>
</evidence>
<organism evidence="14 15">
    <name type="scientific">Pelomonas dachongensis</name>
    <dbReference type="NCBI Taxonomy" id="3299029"/>
    <lineage>
        <taxon>Bacteria</taxon>
        <taxon>Pseudomonadati</taxon>
        <taxon>Pseudomonadota</taxon>
        <taxon>Betaproteobacteria</taxon>
        <taxon>Burkholderiales</taxon>
        <taxon>Sphaerotilaceae</taxon>
        <taxon>Roseateles</taxon>
    </lineage>
</organism>
<keyword evidence="3" id="KW-0963">Cytoplasm</keyword>
<name>A0ABW7ELN1_9BURK</name>
<dbReference type="CDD" id="cd17928">
    <property type="entry name" value="DEXDc_SecA"/>
    <property type="match status" value="1"/>
</dbReference>
<feature type="domain" description="Helicase ATP-binding" evidence="11">
    <location>
        <begin position="124"/>
        <end position="278"/>
    </location>
</feature>
<evidence type="ECO:0000259" key="13">
    <source>
        <dbReference type="PROSITE" id="PS51196"/>
    </source>
</evidence>
<dbReference type="InterPro" id="IPR014018">
    <property type="entry name" value="SecA_motor_DEAD"/>
</dbReference>
<feature type="domain" description="Helicase C-terminal" evidence="12">
    <location>
        <begin position="481"/>
        <end position="634"/>
    </location>
</feature>
<dbReference type="InterPro" id="IPR027417">
    <property type="entry name" value="P-loop_NTPase"/>
</dbReference>
<reference evidence="14 15" key="1">
    <citation type="submission" date="2024-09" db="EMBL/GenBank/DDBJ databases">
        <title>Novel species of the genus Pelomonas and Roseateles isolated from streams.</title>
        <authorList>
            <person name="Lu H."/>
        </authorList>
    </citation>
    <scope>NUCLEOTIDE SEQUENCE [LARGE SCALE GENOMIC DNA]</scope>
    <source>
        <strain evidence="14 15">DC23W</strain>
    </source>
</reference>
<dbReference type="InterPro" id="IPR011115">
    <property type="entry name" value="SecA_DEAD"/>
</dbReference>